<evidence type="ECO:0000256" key="10">
    <source>
        <dbReference type="SAM" id="MobiDB-lite"/>
    </source>
</evidence>
<comment type="similarity">
    <text evidence="9">Belongs to the TatA/E family.</text>
</comment>
<keyword evidence="2 9" id="KW-0813">Transport</keyword>
<dbReference type="Proteomes" id="UP000515511">
    <property type="component" value="Chromosome"/>
</dbReference>
<dbReference type="Pfam" id="PF02416">
    <property type="entry name" value="TatA_B_E"/>
    <property type="match status" value="1"/>
</dbReference>
<keyword evidence="6 9" id="KW-1133">Transmembrane helix</keyword>
<evidence type="ECO:0000313" key="12">
    <source>
        <dbReference type="Proteomes" id="UP000515511"/>
    </source>
</evidence>
<gene>
    <name evidence="9 11" type="primary">tatA</name>
    <name evidence="11" type="ORF">F1C12_12120</name>
</gene>
<protein>
    <recommendedName>
        <fullName evidence="9">Sec-independent protein translocase protein TatA</fullName>
    </recommendedName>
</protein>
<evidence type="ECO:0000256" key="3">
    <source>
        <dbReference type="ARBA" id="ARBA00022475"/>
    </source>
</evidence>
<dbReference type="RefSeq" id="WP_185275267.1">
    <property type="nucleotide sequence ID" value="NZ_CP043641.1"/>
</dbReference>
<comment type="subunit">
    <text evidence="9">The Tat system comprises two distinct complexes: a TatABC complex, containing multiple copies of TatA, TatB and TatC subunits, and a separate TatA complex, containing only TatA subunits. Substrates initially bind to the TatABC complex, which probably triggers association of the separate TatA complex to form the active translocon.</text>
</comment>
<dbReference type="AlphaFoldDB" id="A0A7G6YBD6"/>
<dbReference type="InterPro" id="IPR006312">
    <property type="entry name" value="TatA/E"/>
</dbReference>
<dbReference type="Gene3D" id="1.20.5.3310">
    <property type="match status" value="1"/>
</dbReference>
<proteinExistence type="inferred from homology"/>
<keyword evidence="8 9" id="KW-0472">Membrane</keyword>
<dbReference type="InterPro" id="IPR003369">
    <property type="entry name" value="TatA/B/E"/>
</dbReference>
<evidence type="ECO:0000256" key="4">
    <source>
        <dbReference type="ARBA" id="ARBA00022692"/>
    </source>
</evidence>
<keyword evidence="4 9" id="KW-0812">Transmembrane</keyword>
<keyword evidence="5 9" id="KW-0653">Protein transport</keyword>
<evidence type="ECO:0000256" key="7">
    <source>
        <dbReference type="ARBA" id="ARBA00023010"/>
    </source>
</evidence>
<keyword evidence="7 9" id="KW-0811">Translocation</keyword>
<evidence type="ECO:0000256" key="2">
    <source>
        <dbReference type="ARBA" id="ARBA00022448"/>
    </source>
</evidence>
<dbReference type="HAMAP" id="MF_00236">
    <property type="entry name" value="TatA_E"/>
    <property type="match status" value="1"/>
</dbReference>
<dbReference type="KEGG" id="lse:F1C12_12120"/>
<dbReference type="GO" id="GO:0043953">
    <property type="term" value="P:protein transport by the Tat complex"/>
    <property type="evidence" value="ECO:0007669"/>
    <property type="project" value="UniProtKB-UniRule"/>
</dbReference>
<comment type="subcellular location">
    <subcellularLocation>
        <location evidence="1 9">Cell membrane</location>
        <topology evidence="1 9">Single-pass membrane protein</topology>
    </subcellularLocation>
</comment>
<dbReference type="NCBIfam" id="TIGR01411">
    <property type="entry name" value="tatAE"/>
    <property type="match status" value="1"/>
</dbReference>
<keyword evidence="3 9" id="KW-1003">Cell membrane</keyword>
<evidence type="ECO:0000313" key="11">
    <source>
        <dbReference type="EMBL" id="QNE35801.1"/>
    </source>
</evidence>
<dbReference type="GO" id="GO:0008320">
    <property type="term" value="F:protein transmembrane transporter activity"/>
    <property type="evidence" value="ECO:0007669"/>
    <property type="project" value="UniProtKB-UniRule"/>
</dbReference>
<evidence type="ECO:0000256" key="9">
    <source>
        <dbReference type="HAMAP-Rule" id="MF_00236"/>
    </source>
</evidence>
<feature type="region of interest" description="Disordered" evidence="10">
    <location>
        <begin position="47"/>
        <end position="70"/>
    </location>
</feature>
<reference evidence="12" key="1">
    <citation type="submission" date="2019-09" db="EMBL/GenBank/DDBJ databases">
        <title>Antimicrobial potential of Antarctic Bacteria.</title>
        <authorList>
            <person name="Benaud N."/>
            <person name="Edwards R.J."/>
            <person name="Ferrari B.C."/>
        </authorList>
    </citation>
    <scope>NUCLEOTIDE SEQUENCE [LARGE SCALE GENOMIC DNA]</scope>
    <source>
        <strain evidence="12">INR9</strain>
    </source>
</reference>
<sequence length="70" mass="7338">MLANLGGWHLLVILAVVLLLFGATRLPALSKGLGQSIRIFRTEVHDLSESDAPAKQPEGAAGSDGITTRS</sequence>
<name>A0A7G6YBD6_9MICO</name>
<dbReference type="EMBL" id="CP043641">
    <property type="protein sequence ID" value="QNE35801.1"/>
    <property type="molecule type" value="Genomic_DNA"/>
</dbReference>
<evidence type="ECO:0000256" key="6">
    <source>
        <dbReference type="ARBA" id="ARBA00022989"/>
    </source>
</evidence>
<organism evidence="11 12">
    <name type="scientific">Leifsonia shinshuensis</name>
    <dbReference type="NCBI Taxonomy" id="150026"/>
    <lineage>
        <taxon>Bacteria</taxon>
        <taxon>Bacillati</taxon>
        <taxon>Actinomycetota</taxon>
        <taxon>Actinomycetes</taxon>
        <taxon>Micrococcales</taxon>
        <taxon>Microbacteriaceae</taxon>
        <taxon>Leifsonia</taxon>
    </lineage>
</organism>
<comment type="function">
    <text evidence="9">Part of the twin-arginine translocation (Tat) system that transports large folded proteins containing a characteristic twin-arginine motif in their signal peptide across membranes. TatA could form the protein-conducting channel of the Tat system.</text>
</comment>
<dbReference type="GO" id="GO:0033281">
    <property type="term" value="C:TAT protein transport complex"/>
    <property type="evidence" value="ECO:0007669"/>
    <property type="project" value="UniProtKB-UniRule"/>
</dbReference>
<accession>A0A7G6YBD6</accession>
<dbReference type="PANTHER" id="PTHR42982">
    <property type="entry name" value="SEC-INDEPENDENT PROTEIN TRANSLOCASE PROTEIN TATA"/>
    <property type="match status" value="1"/>
</dbReference>
<evidence type="ECO:0000256" key="1">
    <source>
        <dbReference type="ARBA" id="ARBA00004162"/>
    </source>
</evidence>
<dbReference type="PANTHER" id="PTHR42982:SF8">
    <property type="entry name" value="SEC-INDEPENDENT PROTEIN TRANSLOCASE PROTEIN TATA"/>
    <property type="match status" value="1"/>
</dbReference>
<evidence type="ECO:0000256" key="5">
    <source>
        <dbReference type="ARBA" id="ARBA00022927"/>
    </source>
</evidence>
<evidence type="ECO:0000256" key="8">
    <source>
        <dbReference type="ARBA" id="ARBA00023136"/>
    </source>
</evidence>